<dbReference type="Gene3D" id="3.40.50.720">
    <property type="entry name" value="NAD(P)-binding Rossmann-like Domain"/>
    <property type="match status" value="1"/>
</dbReference>
<accession>A0A7R9KKK4</accession>
<dbReference type="Proteomes" id="UP000759131">
    <property type="component" value="Unassembled WGS sequence"/>
</dbReference>
<name>A0A7R9KKK4_9ACAR</name>
<keyword evidence="3" id="KW-1185">Reference proteome</keyword>
<dbReference type="InterPro" id="IPR050177">
    <property type="entry name" value="Lipid_A_modif_metabolic_enz"/>
</dbReference>
<dbReference type="EMBL" id="OC856955">
    <property type="protein sequence ID" value="CAD7624518.1"/>
    <property type="molecule type" value="Genomic_DNA"/>
</dbReference>
<sequence>MNSCQKAFEDDIGFDFVVNFASETRSGHSDAVYEEGVYKLSINCAKEAAKQRVKRYVEISSAEFECDSTTGLSESSPSLKPLTPLAKYKLKVENELKAIENFNYIIVRPALVYGIADRFSLMPRIIISCVYKHLNETMKLLWNKDLKLNTIHVQDLCSAVWLCCLNGKEGEVYNVVDTGDTTQGSLNHILSDIFGIHCDYWGNNMSKIIVKTKGLDDLVEEINEKHMLGWSELCGKHGIRNTPITPYLYPEMLQNKSLCLNGDKLNGLGFSHKIPQMTKELVLEIINDYVEMSLFPKIL</sequence>
<dbReference type="PANTHER" id="PTHR43245:SF11">
    <property type="entry name" value="LD23561P"/>
    <property type="match status" value="1"/>
</dbReference>
<dbReference type="InterPro" id="IPR001509">
    <property type="entry name" value="Epimerase_deHydtase"/>
</dbReference>
<dbReference type="OrthoDB" id="16464at2759"/>
<dbReference type="EMBL" id="CAJPIZ010002380">
    <property type="protein sequence ID" value="CAG2104948.1"/>
    <property type="molecule type" value="Genomic_DNA"/>
</dbReference>
<dbReference type="AlphaFoldDB" id="A0A7R9KKK4"/>
<reference evidence="2" key="1">
    <citation type="submission" date="2020-11" db="EMBL/GenBank/DDBJ databases">
        <authorList>
            <person name="Tran Van P."/>
        </authorList>
    </citation>
    <scope>NUCLEOTIDE SEQUENCE</scope>
</reference>
<evidence type="ECO:0000313" key="2">
    <source>
        <dbReference type="EMBL" id="CAD7624518.1"/>
    </source>
</evidence>
<dbReference type="SUPFAM" id="SSF51735">
    <property type="entry name" value="NAD(P)-binding Rossmann-fold domains"/>
    <property type="match status" value="1"/>
</dbReference>
<evidence type="ECO:0000313" key="3">
    <source>
        <dbReference type="Proteomes" id="UP000759131"/>
    </source>
</evidence>
<dbReference type="Pfam" id="PF01370">
    <property type="entry name" value="Epimerase"/>
    <property type="match status" value="1"/>
</dbReference>
<dbReference type="PANTHER" id="PTHR43245">
    <property type="entry name" value="BIFUNCTIONAL POLYMYXIN RESISTANCE PROTEIN ARNA"/>
    <property type="match status" value="1"/>
</dbReference>
<feature type="domain" description="NAD-dependent epimerase/dehydratase" evidence="1">
    <location>
        <begin position="3"/>
        <end position="175"/>
    </location>
</feature>
<dbReference type="InterPro" id="IPR036291">
    <property type="entry name" value="NAD(P)-bd_dom_sf"/>
</dbReference>
<proteinExistence type="predicted"/>
<protein>
    <recommendedName>
        <fullName evidence="1">NAD-dependent epimerase/dehydratase domain-containing protein</fullName>
    </recommendedName>
</protein>
<gene>
    <name evidence="2" type="ORF">OSB1V03_LOCUS4962</name>
</gene>
<organism evidence="2">
    <name type="scientific">Medioppia subpectinata</name>
    <dbReference type="NCBI Taxonomy" id="1979941"/>
    <lineage>
        <taxon>Eukaryota</taxon>
        <taxon>Metazoa</taxon>
        <taxon>Ecdysozoa</taxon>
        <taxon>Arthropoda</taxon>
        <taxon>Chelicerata</taxon>
        <taxon>Arachnida</taxon>
        <taxon>Acari</taxon>
        <taxon>Acariformes</taxon>
        <taxon>Sarcoptiformes</taxon>
        <taxon>Oribatida</taxon>
        <taxon>Brachypylina</taxon>
        <taxon>Oppioidea</taxon>
        <taxon>Oppiidae</taxon>
        <taxon>Medioppia</taxon>
    </lineage>
</organism>
<evidence type="ECO:0000259" key="1">
    <source>
        <dbReference type="Pfam" id="PF01370"/>
    </source>
</evidence>